<keyword evidence="2" id="KW-1185">Reference proteome</keyword>
<organism evidence="1 2">
    <name type="scientific">Candidatus Nitronereus thalassa</name>
    <dbReference type="NCBI Taxonomy" id="3020898"/>
    <lineage>
        <taxon>Bacteria</taxon>
        <taxon>Pseudomonadati</taxon>
        <taxon>Nitrospirota</taxon>
        <taxon>Nitrospiria</taxon>
        <taxon>Nitrospirales</taxon>
        <taxon>Nitrospiraceae</taxon>
        <taxon>Candidatus Nitronereus</taxon>
    </lineage>
</organism>
<gene>
    <name evidence="1" type="ORF">PPG34_08830</name>
</gene>
<proteinExistence type="predicted"/>
<dbReference type="RefSeq" id="WP_313832865.1">
    <property type="nucleotide sequence ID" value="NZ_JAQOUE010000001.1"/>
</dbReference>
<dbReference type="EMBL" id="JAQOUE010000001">
    <property type="protein sequence ID" value="MDT7042456.1"/>
    <property type="molecule type" value="Genomic_DNA"/>
</dbReference>
<evidence type="ECO:0000313" key="1">
    <source>
        <dbReference type="EMBL" id="MDT7042456.1"/>
    </source>
</evidence>
<dbReference type="Proteomes" id="UP001250932">
    <property type="component" value="Unassembled WGS sequence"/>
</dbReference>
<dbReference type="Gene3D" id="2.20.25.10">
    <property type="match status" value="1"/>
</dbReference>
<comment type="caution">
    <text evidence="1">The sequence shown here is derived from an EMBL/GenBank/DDBJ whole genome shotgun (WGS) entry which is preliminary data.</text>
</comment>
<reference evidence="1 2" key="1">
    <citation type="journal article" date="2023" name="ISME J.">
        <title>Cultivation and genomic characterization of novel and ubiquitous marine nitrite-oxidizing bacteria from the Nitrospirales.</title>
        <authorList>
            <person name="Mueller A.J."/>
            <person name="Daebeler A."/>
            <person name="Herbold C.W."/>
            <person name="Kirkegaard R.H."/>
            <person name="Daims H."/>
        </authorList>
    </citation>
    <scope>NUCLEOTIDE SEQUENCE [LARGE SCALE GENOMIC DNA]</scope>
    <source>
        <strain evidence="1 2">EB</strain>
    </source>
</reference>
<evidence type="ECO:0000313" key="2">
    <source>
        <dbReference type="Proteomes" id="UP001250932"/>
    </source>
</evidence>
<dbReference type="SUPFAM" id="SSF158997">
    <property type="entry name" value="Trm112p-like"/>
    <property type="match status" value="1"/>
</dbReference>
<dbReference type="InterPro" id="IPR005651">
    <property type="entry name" value="Trm112-like"/>
</dbReference>
<dbReference type="Pfam" id="PF03966">
    <property type="entry name" value="Trm112p"/>
    <property type="match status" value="1"/>
</dbReference>
<protein>
    <recommendedName>
        <fullName evidence="3">Trm112 family protein</fullName>
    </recommendedName>
</protein>
<evidence type="ECO:0008006" key="3">
    <source>
        <dbReference type="Google" id="ProtNLM"/>
    </source>
</evidence>
<name>A0ABU3K7V8_9BACT</name>
<sequence length="95" mass="10447">MTTDHTQTQNALDPQLLAILCCPETKQEVKLLDQVALEKLNAKVLTGEVHNKGGNVVKEQLGGGLIRKDQTVVYPIRDNIPIMLIDEGILVKGLF</sequence>
<accession>A0ABU3K7V8</accession>